<dbReference type="Pfam" id="PF09952">
    <property type="entry name" value="AbiEi_2"/>
    <property type="match status" value="1"/>
</dbReference>
<organism evidence="1 2">
    <name type="scientific">Rhodopirellula europaea 6C</name>
    <dbReference type="NCBI Taxonomy" id="1263867"/>
    <lineage>
        <taxon>Bacteria</taxon>
        <taxon>Pseudomonadati</taxon>
        <taxon>Planctomycetota</taxon>
        <taxon>Planctomycetia</taxon>
        <taxon>Pirellulales</taxon>
        <taxon>Pirellulaceae</taxon>
        <taxon>Rhodopirellula</taxon>
    </lineage>
</organism>
<protein>
    <submittedName>
        <fullName evidence="1">Uncharacterized protein</fullName>
    </submittedName>
</protein>
<evidence type="ECO:0000313" key="2">
    <source>
        <dbReference type="Proteomes" id="UP000011529"/>
    </source>
</evidence>
<dbReference type="InterPro" id="IPR019238">
    <property type="entry name" value="AbiEi_2"/>
</dbReference>
<dbReference type="PATRIC" id="fig|1263867.3.peg.3077"/>
<gene>
    <name evidence="1" type="ORF">RE6C_02876</name>
</gene>
<dbReference type="EMBL" id="ANMO01000120">
    <property type="protein sequence ID" value="EMB16511.1"/>
    <property type="molecule type" value="Genomic_DNA"/>
</dbReference>
<dbReference type="AlphaFoldDB" id="M2A6N2"/>
<dbReference type="Proteomes" id="UP000011529">
    <property type="component" value="Unassembled WGS sequence"/>
</dbReference>
<keyword evidence="2" id="KW-1185">Reference proteome</keyword>
<reference evidence="1" key="2">
    <citation type="journal article" date="2013" name="Mar. Genomics">
        <title>Expression of sulfatases in Rhodopirellula baltica and the diversity of sulfatases in the genus Rhodopirellula.</title>
        <authorList>
            <person name="Wegner C.E."/>
            <person name="Richter-Heitmann T."/>
            <person name="Klindworth A."/>
            <person name="Klockow C."/>
            <person name="Richter M."/>
            <person name="Achstetter T."/>
            <person name="Glockner F.O."/>
            <person name="Harder J."/>
        </authorList>
    </citation>
    <scope>NUCLEOTIDE SEQUENCE [LARGE SCALE GENOMIC DNA]</scope>
    <source>
        <strain evidence="1">6C</strain>
    </source>
</reference>
<dbReference type="RefSeq" id="WP_008657367.1">
    <property type="nucleotide sequence ID" value="NZ_ANMO01000120.1"/>
</dbReference>
<accession>M2A6N2</accession>
<reference evidence="1" key="1">
    <citation type="submission" date="2012-11" db="EMBL/GenBank/DDBJ databases">
        <title>Permanent draft genomes of Rhodopirellula europaea strain SH398 and 6C.</title>
        <authorList>
            <person name="Richter M."/>
            <person name="Richter-Heitmann T."/>
            <person name="Frank C."/>
            <person name="Harder J."/>
            <person name="Glockner F.O."/>
        </authorList>
    </citation>
    <scope>NUCLEOTIDE SEQUENCE</scope>
    <source>
        <strain evidence="1">6C</strain>
    </source>
</reference>
<name>M2A6N2_9BACT</name>
<evidence type="ECO:0000313" key="1">
    <source>
        <dbReference type="EMBL" id="EMB16511.1"/>
    </source>
</evidence>
<sequence>MQTTSPLQTYLDLMAMGGRGEEAANSIYDKYFRSLFDQAEGDAKAFT</sequence>
<proteinExistence type="predicted"/>
<comment type="caution">
    <text evidence="1">The sequence shown here is derived from an EMBL/GenBank/DDBJ whole genome shotgun (WGS) entry which is preliminary data.</text>
</comment>